<dbReference type="InterPro" id="IPR036565">
    <property type="entry name" value="Mur-like_cat_sf"/>
</dbReference>
<evidence type="ECO:0000256" key="3">
    <source>
        <dbReference type="ARBA" id="ARBA00022840"/>
    </source>
</evidence>
<evidence type="ECO:0000313" key="4">
    <source>
        <dbReference type="EMBL" id="TQS83999.1"/>
    </source>
</evidence>
<sequence>MSISVLVLDLTHGGEILAKEYAQKGYNVTAVDVYHTASQSIKDSLALCGVEVLNEAPERSFDLGIVPIHCPDKYIGKANISKRLTSHEAVGQLASFTFPTVEITGVWGKTSACHVLAHILTACGKKVLLHTSRGRGIISSEGSVVLKDKVSIAPPAVLDASKLDLDVDIGIFEVSIGGTGLSSVSAITSLGNNYPIAAGTKKAFDGKVQMISAAKGTVVYPHDESDIWSPYVPDGVKTVTFGGGDIKLTLPDKLTLGKQVPATVDTPEGSYEVKLQSSYLVPSYSIAISTALGCAYALGIDMAQAVSSLSSFNGVPGRGEVLKEKGWFRITDRNPGVSAGSIAWNLRMLENYYSQTDIGVALDPVNAKVCEKLDLTDVNALLSSDECVTGQYLMNMPGFETPGFRRIDGFTDVRGKHEVLMCFTKEGYL</sequence>
<dbReference type="PANTHER" id="PTHR43024">
    <property type="entry name" value="UDP-N-ACETYLMURAMOYL-TRIPEPTIDE--D-ALANYL-D-ALANINE LIGASE"/>
    <property type="match status" value="1"/>
</dbReference>
<protein>
    <submittedName>
        <fullName evidence="4">Uncharacterized protein</fullName>
    </submittedName>
</protein>
<accession>A0A8J8PHR7</accession>
<comment type="caution">
    <text evidence="4">The sequence shown here is derived from an EMBL/GenBank/DDBJ whole genome shotgun (WGS) entry which is preliminary data.</text>
</comment>
<organism evidence="4 5">
    <name type="scientific">Candidatus Methanomassiliicoccus intestinalis</name>
    <dbReference type="NCBI Taxonomy" id="1406512"/>
    <lineage>
        <taxon>Archaea</taxon>
        <taxon>Methanobacteriati</taxon>
        <taxon>Thermoplasmatota</taxon>
        <taxon>Thermoplasmata</taxon>
        <taxon>Methanomassiliicoccales</taxon>
        <taxon>Methanomassiliicoccaceae</taxon>
        <taxon>Methanomassiliicoccus</taxon>
    </lineage>
</organism>
<evidence type="ECO:0000313" key="5">
    <source>
        <dbReference type="Proteomes" id="UP000752814"/>
    </source>
</evidence>
<reference evidence="4" key="1">
    <citation type="submission" date="2016-03" db="EMBL/GenBank/DDBJ databases">
        <authorList>
            <person name="Borrel G."/>
            <person name="Mccann A."/>
            <person name="O'Toole P.W."/>
        </authorList>
    </citation>
    <scope>NUCLEOTIDE SEQUENCE</scope>
    <source>
        <strain evidence="4">183</strain>
    </source>
</reference>
<keyword evidence="1" id="KW-0436">Ligase</keyword>
<evidence type="ECO:0000256" key="1">
    <source>
        <dbReference type="ARBA" id="ARBA00022598"/>
    </source>
</evidence>
<dbReference type="SUPFAM" id="SSF53623">
    <property type="entry name" value="MurD-like peptide ligases, catalytic domain"/>
    <property type="match status" value="1"/>
</dbReference>
<gene>
    <name evidence="4" type="ORF">A3207_06680</name>
</gene>
<name>A0A8J8PHR7_9ARCH</name>
<dbReference type="EMBL" id="LVVT01000007">
    <property type="protein sequence ID" value="TQS83999.1"/>
    <property type="molecule type" value="Genomic_DNA"/>
</dbReference>
<evidence type="ECO:0000256" key="2">
    <source>
        <dbReference type="ARBA" id="ARBA00022741"/>
    </source>
</evidence>
<proteinExistence type="predicted"/>
<dbReference type="Proteomes" id="UP000752814">
    <property type="component" value="Unassembled WGS sequence"/>
</dbReference>
<dbReference type="AlphaFoldDB" id="A0A8J8PHR7"/>
<keyword evidence="2" id="KW-0547">Nucleotide-binding</keyword>
<dbReference type="InterPro" id="IPR051046">
    <property type="entry name" value="MurCDEF_CellWall_CoF430Synth"/>
</dbReference>
<dbReference type="NCBIfam" id="NF033197">
    <property type="entry name" value="F430_CfbE"/>
    <property type="match status" value="1"/>
</dbReference>
<dbReference type="GO" id="GO:0016874">
    <property type="term" value="F:ligase activity"/>
    <property type="evidence" value="ECO:0007669"/>
    <property type="project" value="UniProtKB-KW"/>
</dbReference>
<keyword evidence="3" id="KW-0067">ATP-binding</keyword>
<dbReference type="RefSeq" id="WP_400194485.1">
    <property type="nucleotide sequence ID" value="NZ_CAYAYE010000042.1"/>
</dbReference>
<dbReference type="PANTHER" id="PTHR43024:SF1">
    <property type="entry name" value="UDP-N-ACETYLMURAMOYL-TRIPEPTIDE--D-ALANYL-D-ALANINE LIGASE"/>
    <property type="match status" value="1"/>
</dbReference>
<dbReference type="Gene3D" id="3.40.1190.10">
    <property type="entry name" value="Mur-like, catalytic domain"/>
    <property type="match status" value="1"/>
</dbReference>
<dbReference type="GO" id="GO:0005524">
    <property type="term" value="F:ATP binding"/>
    <property type="evidence" value="ECO:0007669"/>
    <property type="project" value="UniProtKB-KW"/>
</dbReference>